<keyword evidence="2" id="KW-1185">Reference proteome</keyword>
<dbReference type="Proteomes" id="UP000505210">
    <property type="component" value="Chromosome"/>
</dbReference>
<dbReference type="RefSeq" id="WP_172358212.1">
    <property type="nucleotide sequence ID" value="NZ_CP053661.1"/>
</dbReference>
<dbReference type="KEGG" id="theu:HPC62_20005"/>
<dbReference type="EMBL" id="CP053661">
    <property type="protein sequence ID" value="QKD84157.1"/>
    <property type="molecule type" value="Genomic_DNA"/>
</dbReference>
<evidence type="ECO:0000313" key="1">
    <source>
        <dbReference type="EMBL" id="QKD84157.1"/>
    </source>
</evidence>
<gene>
    <name evidence="1" type="ORF">HPC62_20005</name>
</gene>
<dbReference type="AlphaFoldDB" id="A0A6M8BH15"/>
<reference evidence="1 2" key="1">
    <citation type="submission" date="2020-05" db="EMBL/GenBank/DDBJ databases">
        <title>Complete genome sequence of of a novel Thermoleptolyngbya strain isolated from hot springs of Ganzi, Sichuan China.</title>
        <authorList>
            <person name="Tang J."/>
            <person name="Daroch M."/>
            <person name="Li L."/>
            <person name="Waleron K."/>
            <person name="Waleron M."/>
            <person name="Waleron M."/>
        </authorList>
    </citation>
    <scope>NUCLEOTIDE SEQUENCE [LARGE SCALE GENOMIC DNA]</scope>
    <source>
        <strain evidence="1 2">PKUAC-SCTA183</strain>
    </source>
</reference>
<proteinExistence type="predicted"/>
<evidence type="ECO:0000313" key="2">
    <source>
        <dbReference type="Proteomes" id="UP000505210"/>
    </source>
</evidence>
<organism evidence="1 2">
    <name type="scientific">Thermoleptolyngbya sichuanensis A183</name>
    <dbReference type="NCBI Taxonomy" id="2737172"/>
    <lineage>
        <taxon>Bacteria</taxon>
        <taxon>Bacillati</taxon>
        <taxon>Cyanobacteriota</taxon>
        <taxon>Cyanophyceae</taxon>
        <taxon>Oculatellales</taxon>
        <taxon>Oculatellaceae</taxon>
        <taxon>Thermoleptolyngbya</taxon>
        <taxon>Thermoleptolyngbya sichuanensis</taxon>
    </lineage>
</organism>
<name>A0A6M8BH15_9CYAN</name>
<protein>
    <submittedName>
        <fullName evidence="1">Uncharacterized protein</fullName>
    </submittedName>
</protein>
<accession>A0A6M8BH15</accession>
<sequence>MVTIQEKRELVNQTRETNRAVQVYDYADLSGVAINLPSSQRVKLTGIVGDGRAQIKEPVIGWVNATFLRVPTEIRKGARYRVRMTSAPNGLLAYWEPGKAQNDGPAGGATVFLTEPQDSYVEGGRRFVRVFYTGKANNERIGYVSQGPIGSTLGQPNSNFEGPL</sequence>